<evidence type="ECO:0008006" key="3">
    <source>
        <dbReference type="Google" id="ProtNLM"/>
    </source>
</evidence>
<organism evidence="1 2">
    <name type="scientific">Gymnopilus dilepis</name>
    <dbReference type="NCBI Taxonomy" id="231916"/>
    <lineage>
        <taxon>Eukaryota</taxon>
        <taxon>Fungi</taxon>
        <taxon>Dikarya</taxon>
        <taxon>Basidiomycota</taxon>
        <taxon>Agaricomycotina</taxon>
        <taxon>Agaricomycetes</taxon>
        <taxon>Agaricomycetidae</taxon>
        <taxon>Agaricales</taxon>
        <taxon>Agaricineae</taxon>
        <taxon>Hymenogastraceae</taxon>
        <taxon>Gymnopilus</taxon>
    </lineage>
</organism>
<accession>A0A409X178</accession>
<reference evidence="1 2" key="1">
    <citation type="journal article" date="2018" name="Evol. Lett.">
        <title>Horizontal gene cluster transfer increased hallucinogenic mushroom diversity.</title>
        <authorList>
            <person name="Reynolds H.T."/>
            <person name="Vijayakumar V."/>
            <person name="Gluck-Thaler E."/>
            <person name="Korotkin H.B."/>
            <person name="Matheny P.B."/>
            <person name="Slot J.C."/>
        </authorList>
    </citation>
    <scope>NUCLEOTIDE SEQUENCE [LARGE SCALE GENOMIC DNA]</scope>
    <source>
        <strain evidence="1 2">SRW20</strain>
    </source>
</reference>
<dbReference type="InParanoid" id="A0A409X178"/>
<dbReference type="EMBL" id="NHYE01004446">
    <property type="protein sequence ID" value="PPQ84548.1"/>
    <property type="molecule type" value="Genomic_DNA"/>
</dbReference>
<proteinExistence type="predicted"/>
<keyword evidence="2" id="KW-1185">Reference proteome</keyword>
<gene>
    <name evidence="1" type="ORF">CVT26_002905</name>
</gene>
<protein>
    <recommendedName>
        <fullName evidence="3">HNH nuclease domain-containing protein</fullName>
    </recommendedName>
</protein>
<evidence type="ECO:0000313" key="2">
    <source>
        <dbReference type="Proteomes" id="UP000284706"/>
    </source>
</evidence>
<comment type="caution">
    <text evidence="1">The sequence shown here is derived from an EMBL/GenBank/DDBJ whole genome shotgun (WGS) entry which is preliminary data.</text>
</comment>
<dbReference type="OrthoDB" id="2124139at2759"/>
<name>A0A409X178_9AGAR</name>
<dbReference type="AlphaFoldDB" id="A0A409X178"/>
<dbReference type="Proteomes" id="UP000284706">
    <property type="component" value="Unassembled WGS sequence"/>
</dbReference>
<sequence>MSSQQSVAFTQYDLPLPANSPLPPYPHPVTPSSYGCAVDRRDMYQGDHCCIICLTIARKGVLRAHIVSPKEENDTWQFLRGGGYIPHQAQPPSKEPRNALTFCYEHYNAFKEYKFFIRYLPHPINRYILVNISDSEGMQEHHMRALYLDPANQLCPFPGALLVHELRARSQNPYRNLIDPSSRIQLSDVPWVKDVQSIPEGPFSRVVRRITRSKE</sequence>
<evidence type="ECO:0000313" key="1">
    <source>
        <dbReference type="EMBL" id="PPQ84548.1"/>
    </source>
</evidence>